<proteinExistence type="predicted"/>
<evidence type="ECO:0000313" key="1">
    <source>
        <dbReference type="Proteomes" id="UP000887579"/>
    </source>
</evidence>
<dbReference type="Proteomes" id="UP000887579">
    <property type="component" value="Unplaced"/>
</dbReference>
<name>A0AC34GXG9_9BILA</name>
<organism evidence="1 2">
    <name type="scientific">Panagrolaimus sp. ES5</name>
    <dbReference type="NCBI Taxonomy" id="591445"/>
    <lineage>
        <taxon>Eukaryota</taxon>
        <taxon>Metazoa</taxon>
        <taxon>Ecdysozoa</taxon>
        <taxon>Nematoda</taxon>
        <taxon>Chromadorea</taxon>
        <taxon>Rhabditida</taxon>
        <taxon>Tylenchina</taxon>
        <taxon>Panagrolaimomorpha</taxon>
        <taxon>Panagrolaimoidea</taxon>
        <taxon>Panagrolaimidae</taxon>
        <taxon>Panagrolaimus</taxon>
    </lineage>
</organism>
<accession>A0AC34GXG9</accession>
<evidence type="ECO:0000313" key="2">
    <source>
        <dbReference type="WBParaSite" id="ES5_v2.g9359.t1"/>
    </source>
</evidence>
<protein>
    <submittedName>
        <fullName evidence="2">DUF4371 domain-containing protein</fullName>
    </submittedName>
</protein>
<dbReference type="WBParaSite" id="ES5_v2.g9359.t1">
    <property type="protein sequence ID" value="ES5_v2.g9359.t1"/>
    <property type="gene ID" value="ES5_v2.g9359"/>
</dbReference>
<reference evidence="2" key="1">
    <citation type="submission" date="2022-11" db="UniProtKB">
        <authorList>
            <consortium name="WormBaseParasite"/>
        </authorList>
    </citation>
    <scope>IDENTIFICATION</scope>
</reference>
<sequence length="184" mass="21271">MDDEEKAAAALNGFRGIKSGSIIDNSKGYLQCSSWKLQYELLESARLSILKKLVDRIHEAKMFSIIIEEATGISNSQKEQLCLTVRYYCDGEVCENFLIIRPLPSDKSDEITKHIMDAIKEVGIDFNKAKLIGQEYRGKVPHLETMEEFKKLLKTFIQWHFTFILRHIPSILPFAMLQPFSWLR</sequence>